<accession>A0ABW8I872</accession>
<protein>
    <submittedName>
        <fullName evidence="2">Uncharacterized protein</fullName>
    </submittedName>
</protein>
<comment type="caution">
    <text evidence="2">The sequence shown here is derived from an EMBL/GenBank/DDBJ whole genome shotgun (WGS) entry which is preliminary data.</text>
</comment>
<keyword evidence="3" id="KW-1185">Reference proteome</keyword>
<feature type="signal peptide" evidence="1">
    <location>
        <begin position="1"/>
        <end position="27"/>
    </location>
</feature>
<dbReference type="Proteomes" id="UP001619911">
    <property type="component" value="Unassembled WGS sequence"/>
</dbReference>
<sequence length="118" mass="13072">MKKKTMSYVMSGALSIGILGSAPSMTAASPAATKAEISSYKYRDGQQLKRIRDFSDIILEQAESFAIDPKNKDLETLAKEVREAKVKQQAAAFGISPLNKDIDTIKHEIRQIQRSMKP</sequence>
<evidence type="ECO:0000313" key="2">
    <source>
        <dbReference type="EMBL" id="MFK2825395.1"/>
    </source>
</evidence>
<name>A0ABW8I872_9BACI</name>
<feature type="chain" id="PRO_5047424650" evidence="1">
    <location>
        <begin position="28"/>
        <end position="118"/>
    </location>
</feature>
<dbReference type="EMBL" id="JAUIYO010000003">
    <property type="protein sequence ID" value="MFK2825395.1"/>
    <property type="molecule type" value="Genomic_DNA"/>
</dbReference>
<evidence type="ECO:0000313" key="3">
    <source>
        <dbReference type="Proteomes" id="UP001619911"/>
    </source>
</evidence>
<evidence type="ECO:0000256" key="1">
    <source>
        <dbReference type="SAM" id="SignalP"/>
    </source>
</evidence>
<proteinExistence type="predicted"/>
<organism evidence="2 3">
    <name type="scientific">Bacillus lumedeiriae</name>
    <dbReference type="NCBI Taxonomy" id="3058829"/>
    <lineage>
        <taxon>Bacteria</taxon>
        <taxon>Bacillati</taxon>
        <taxon>Bacillota</taxon>
        <taxon>Bacilli</taxon>
        <taxon>Bacillales</taxon>
        <taxon>Bacillaceae</taxon>
        <taxon>Bacillus</taxon>
    </lineage>
</organism>
<gene>
    <name evidence="2" type="ORF">QYG89_06795</name>
</gene>
<reference evidence="2 3" key="1">
    <citation type="submission" date="2023-07" db="EMBL/GenBank/DDBJ databases">
        <title>Bacillus lucianemedeirus sp. nov, a new species isolated from an immunobiological production facility.</title>
        <authorList>
            <person name="Costa L.V."/>
            <person name="Miranda R.V.S.L."/>
            <person name="Brandao M.L.L."/>
            <person name="Reis C.M.F."/>
            <person name="Frazao A.M."/>
            <person name="Cruz F.V."/>
            <person name="Baio P.V.P."/>
            <person name="Veras J.F.C."/>
            <person name="Ramos J.N."/>
            <person name="Vieira V."/>
        </authorList>
    </citation>
    <scope>NUCLEOTIDE SEQUENCE [LARGE SCALE GENOMIC DNA]</scope>
    <source>
        <strain evidence="2 3">B190/17</strain>
    </source>
</reference>
<keyword evidence="1" id="KW-0732">Signal</keyword>
<dbReference type="RefSeq" id="WP_404315926.1">
    <property type="nucleotide sequence ID" value="NZ_JAUIYO010000003.1"/>
</dbReference>